<dbReference type="Proteomes" id="UP001218579">
    <property type="component" value="Unassembled WGS sequence"/>
</dbReference>
<feature type="region of interest" description="Disordered" evidence="3">
    <location>
        <begin position="34"/>
        <end position="80"/>
    </location>
</feature>
<accession>A0ABT5HIL5</accession>
<dbReference type="PROSITE" id="PS00018">
    <property type="entry name" value="EF_HAND_1"/>
    <property type="match status" value="1"/>
</dbReference>
<gene>
    <name evidence="5" type="ORF">PQU98_08090</name>
</gene>
<feature type="region of interest" description="Disordered" evidence="3">
    <location>
        <begin position="190"/>
        <end position="221"/>
    </location>
</feature>
<dbReference type="InterPro" id="IPR011992">
    <property type="entry name" value="EF-hand-dom_pair"/>
</dbReference>
<sequence length="257" mass="26110">MQIGSTTSAYSSVSLSQMHSKLFSSIDADGDGKMTLEELESSQATSKSGKTQSGATASSSATSSAADRFSVMDTDGDGSVTEEEGLAFFTSSMSSATMGSMLQAQEEGQGAGSRPSGPPPAGGGGGGQAPQTFDELDTNQDGTVSLDEMLASSESEDSADASMIEELFSHMDADGDGSVTEEEKAAFDETMKANGPPKGPPPPMMSETTSTEAATSDATVSEDTAAKIASLTAQWMTSVYQALSEGTKQTSTTSVAA</sequence>
<dbReference type="PANTHER" id="PTHR10827:SF98">
    <property type="entry name" value="45 KDA CALCIUM-BINDING PROTEIN"/>
    <property type="match status" value="1"/>
</dbReference>
<dbReference type="CDD" id="cd00051">
    <property type="entry name" value="EFh"/>
    <property type="match status" value="1"/>
</dbReference>
<evidence type="ECO:0000256" key="3">
    <source>
        <dbReference type="SAM" id="MobiDB-lite"/>
    </source>
</evidence>
<dbReference type="Pfam" id="PF13202">
    <property type="entry name" value="EF-hand_5"/>
    <property type="match status" value="2"/>
</dbReference>
<evidence type="ECO:0000313" key="6">
    <source>
        <dbReference type="Proteomes" id="UP001218579"/>
    </source>
</evidence>
<dbReference type="Gene3D" id="1.10.238.10">
    <property type="entry name" value="EF-hand"/>
    <property type="match status" value="2"/>
</dbReference>
<dbReference type="Pfam" id="PF13499">
    <property type="entry name" value="EF-hand_7"/>
    <property type="match status" value="1"/>
</dbReference>
<feature type="compositionally biased region" description="Low complexity" evidence="3">
    <location>
        <begin position="205"/>
        <end position="221"/>
    </location>
</feature>
<dbReference type="InterPro" id="IPR018247">
    <property type="entry name" value="EF_Hand_1_Ca_BS"/>
</dbReference>
<evidence type="ECO:0000313" key="5">
    <source>
        <dbReference type="EMBL" id="MDC7676086.1"/>
    </source>
</evidence>
<dbReference type="SMART" id="SM00054">
    <property type="entry name" value="EFh"/>
    <property type="match status" value="4"/>
</dbReference>
<feature type="domain" description="EF-hand" evidence="4">
    <location>
        <begin position="159"/>
        <end position="194"/>
    </location>
</feature>
<reference evidence="5 6" key="1">
    <citation type="submission" date="2023-01" db="EMBL/GenBank/DDBJ databases">
        <title>Novel species of the genus Asticcacaulis isolated from rivers.</title>
        <authorList>
            <person name="Lu H."/>
        </authorList>
    </citation>
    <scope>NUCLEOTIDE SEQUENCE [LARGE SCALE GENOMIC DNA]</scope>
    <source>
        <strain evidence="5 6">LKC15W</strain>
    </source>
</reference>
<keyword evidence="1" id="KW-0479">Metal-binding</keyword>
<dbReference type="InterPro" id="IPR002048">
    <property type="entry name" value="EF_hand_dom"/>
</dbReference>
<feature type="domain" description="EF-hand" evidence="4">
    <location>
        <begin position="14"/>
        <end position="49"/>
    </location>
</feature>
<evidence type="ECO:0000256" key="2">
    <source>
        <dbReference type="ARBA" id="ARBA00022737"/>
    </source>
</evidence>
<proteinExistence type="predicted"/>
<name>A0ABT5HIL5_9CAUL</name>
<dbReference type="PANTHER" id="PTHR10827">
    <property type="entry name" value="RETICULOCALBIN"/>
    <property type="match status" value="1"/>
</dbReference>
<dbReference type="SUPFAM" id="SSF47473">
    <property type="entry name" value="EF-hand"/>
    <property type="match status" value="1"/>
</dbReference>
<evidence type="ECO:0000259" key="4">
    <source>
        <dbReference type="PROSITE" id="PS50222"/>
    </source>
</evidence>
<evidence type="ECO:0000256" key="1">
    <source>
        <dbReference type="ARBA" id="ARBA00022723"/>
    </source>
</evidence>
<feature type="compositionally biased region" description="Polar residues" evidence="3">
    <location>
        <begin position="41"/>
        <end position="54"/>
    </location>
</feature>
<feature type="compositionally biased region" description="Low complexity" evidence="3">
    <location>
        <begin position="55"/>
        <end position="66"/>
    </location>
</feature>
<comment type="caution">
    <text evidence="5">The sequence shown here is derived from an EMBL/GenBank/DDBJ whole genome shotgun (WGS) entry which is preliminary data.</text>
</comment>
<organism evidence="5 6">
    <name type="scientific">Asticcacaulis machinosus</name>
    <dbReference type="NCBI Taxonomy" id="2984211"/>
    <lineage>
        <taxon>Bacteria</taxon>
        <taxon>Pseudomonadati</taxon>
        <taxon>Pseudomonadota</taxon>
        <taxon>Alphaproteobacteria</taxon>
        <taxon>Caulobacterales</taxon>
        <taxon>Caulobacteraceae</taxon>
        <taxon>Asticcacaulis</taxon>
    </lineage>
</organism>
<dbReference type="PROSITE" id="PS50222">
    <property type="entry name" value="EF_HAND_2"/>
    <property type="match status" value="3"/>
</dbReference>
<dbReference type="RefSeq" id="WP_272744392.1">
    <property type="nucleotide sequence ID" value="NZ_JAQQKV010000001.1"/>
</dbReference>
<keyword evidence="6" id="KW-1185">Reference proteome</keyword>
<protein>
    <submittedName>
        <fullName evidence="5">EF-hand domain-containing protein</fullName>
    </submittedName>
</protein>
<feature type="domain" description="EF-hand" evidence="4">
    <location>
        <begin position="60"/>
        <end position="95"/>
    </location>
</feature>
<feature type="region of interest" description="Disordered" evidence="3">
    <location>
        <begin position="101"/>
        <end position="139"/>
    </location>
</feature>
<dbReference type="EMBL" id="JAQQKV010000001">
    <property type="protein sequence ID" value="MDC7676086.1"/>
    <property type="molecule type" value="Genomic_DNA"/>
</dbReference>
<keyword evidence="2" id="KW-0677">Repeat</keyword>